<dbReference type="KEGG" id="rdi:CMV14_04910"/>
<dbReference type="Pfam" id="PF04273">
    <property type="entry name" value="BLH_phosphatase"/>
    <property type="match status" value="1"/>
</dbReference>
<gene>
    <name evidence="2" type="ORF">COO09_20405</name>
</gene>
<feature type="domain" description="Beta-lactamase hydrolase-like protein phosphatase-like" evidence="1">
    <location>
        <begin position="2"/>
        <end position="108"/>
    </location>
</feature>
<dbReference type="Gene3D" id="3.90.190.10">
    <property type="entry name" value="Protein tyrosine phosphatase superfamily"/>
    <property type="match status" value="1"/>
</dbReference>
<name>A0A2A4FNW6_9SPHN</name>
<organism evidence="2 3">
    <name type="scientific">Rhizorhabdus dicambivorans</name>
    <dbReference type="NCBI Taxonomy" id="1850238"/>
    <lineage>
        <taxon>Bacteria</taxon>
        <taxon>Pseudomonadati</taxon>
        <taxon>Pseudomonadota</taxon>
        <taxon>Alphaproteobacteria</taxon>
        <taxon>Sphingomonadales</taxon>
        <taxon>Sphingomonadaceae</taxon>
        <taxon>Rhizorhabdus</taxon>
    </lineage>
</organism>
<dbReference type="NCBIfam" id="TIGR01244">
    <property type="entry name" value="TIGR01244 family sulfur transferase"/>
    <property type="match status" value="1"/>
</dbReference>
<sequence>MFRKIDETISVAPQISVEQVQQAADQGFTTIINNRPEQEEPGQPSGDAIREAARGAGLAYVAIPITPGGFTAQQVEAMQKALSEAKGPVLAFCRSGTRSTFVWALARGAAGDDPATLAEKAANAGYDISPIAPLLARR</sequence>
<evidence type="ECO:0000259" key="1">
    <source>
        <dbReference type="Pfam" id="PF04273"/>
    </source>
</evidence>
<accession>A0A2A4FNW6</accession>
<dbReference type="OrthoDB" id="9805710at2"/>
<dbReference type="EMBL" id="NWUF01000028">
    <property type="protein sequence ID" value="PCE40455.1"/>
    <property type="molecule type" value="Genomic_DNA"/>
</dbReference>
<protein>
    <submittedName>
        <fullName evidence="2">TIGR01244 family phosphatase</fullName>
    </submittedName>
</protein>
<proteinExistence type="predicted"/>
<dbReference type="Proteomes" id="UP000218934">
    <property type="component" value="Unassembled WGS sequence"/>
</dbReference>
<dbReference type="InterPro" id="IPR029021">
    <property type="entry name" value="Prot-tyrosine_phosphatase-like"/>
</dbReference>
<reference evidence="2 3" key="1">
    <citation type="submission" date="2017-09" db="EMBL/GenBank/DDBJ databases">
        <title>The Catabolism of 3,6-Dichlorosalicylic acid is Initiated by the Cytochrome P450 Monooxygenase DsmABC in Rhizorhabdus dicambivorans Ndbn-20.</title>
        <authorList>
            <person name="Na L."/>
        </authorList>
    </citation>
    <scope>NUCLEOTIDE SEQUENCE [LARGE SCALE GENOMIC DNA]</scope>
    <source>
        <strain evidence="2 3">Ndbn-20m</strain>
    </source>
</reference>
<dbReference type="CDD" id="cd14503">
    <property type="entry name" value="PTP-bact"/>
    <property type="match status" value="1"/>
</dbReference>
<comment type="caution">
    <text evidence="2">The sequence shown here is derived from an EMBL/GenBank/DDBJ whole genome shotgun (WGS) entry which is preliminary data.</text>
</comment>
<dbReference type="InterPro" id="IPR005939">
    <property type="entry name" value="BLH_phosphatase-like"/>
</dbReference>
<evidence type="ECO:0000313" key="2">
    <source>
        <dbReference type="EMBL" id="PCE40455.1"/>
    </source>
</evidence>
<dbReference type="AlphaFoldDB" id="A0A2A4FNW6"/>
<dbReference type="SUPFAM" id="SSF52799">
    <property type="entry name" value="(Phosphotyrosine protein) phosphatases II"/>
    <property type="match status" value="1"/>
</dbReference>
<dbReference type="GO" id="GO:0016787">
    <property type="term" value="F:hydrolase activity"/>
    <property type="evidence" value="ECO:0007669"/>
    <property type="project" value="InterPro"/>
</dbReference>
<keyword evidence="3" id="KW-1185">Reference proteome</keyword>
<evidence type="ECO:0000313" key="3">
    <source>
        <dbReference type="Proteomes" id="UP000218934"/>
    </source>
</evidence>
<dbReference type="RefSeq" id="WP_066968556.1">
    <property type="nucleotide sequence ID" value="NZ_CP023449.1"/>
</dbReference>